<dbReference type="Gene3D" id="1.10.260.40">
    <property type="entry name" value="lambda repressor-like DNA-binding domains"/>
    <property type="match status" value="1"/>
</dbReference>
<evidence type="ECO:0000313" key="6">
    <source>
        <dbReference type="EMBL" id="RUQ86026.1"/>
    </source>
</evidence>
<dbReference type="SUPFAM" id="SSF53822">
    <property type="entry name" value="Periplasmic binding protein-like I"/>
    <property type="match status" value="1"/>
</dbReference>
<dbReference type="InterPro" id="IPR000843">
    <property type="entry name" value="HTH_LacI"/>
</dbReference>
<evidence type="ECO:0000256" key="3">
    <source>
        <dbReference type="ARBA" id="ARBA00023163"/>
    </source>
</evidence>
<dbReference type="EMBL" id="PYAU01000001">
    <property type="protein sequence ID" value="PSL39578.1"/>
    <property type="molecule type" value="Genomic_DNA"/>
</dbReference>
<dbReference type="SMART" id="SM00354">
    <property type="entry name" value="HTH_LACI"/>
    <property type="match status" value="1"/>
</dbReference>
<evidence type="ECO:0000259" key="4">
    <source>
        <dbReference type="PROSITE" id="PS50932"/>
    </source>
</evidence>
<keyword evidence="1" id="KW-0805">Transcription regulation</keyword>
<reference evidence="5 7" key="1">
    <citation type="submission" date="2018-03" db="EMBL/GenBank/DDBJ databases">
        <title>Genomic Encyclopedia of Archaeal and Bacterial Type Strains, Phase II (KMG-II): from individual species to whole genera.</title>
        <authorList>
            <person name="Goeker M."/>
        </authorList>
    </citation>
    <scope>NUCLEOTIDE SEQUENCE [LARGE SCALE GENOMIC DNA]</scope>
    <source>
        <strain evidence="5 7">DSM 21548</strain>
    </source>
</reference>
<protein>
    <submittedName>
        <fullName evidence="5">LacI family transcriptional regulator</fullName>
    </submittedName>
</protein>
<dbReference type="RefSeq" id="WP_106564426.1">
    <property type="nucleotide sequence ID" value="NZ_PYAU01000001.1"/>
</dbReference>
<feature type="domain" description="HTH lacI-type" evidence="4">
    <location>
        <begin position="11"/>
        <end position="65"/>
    </location>
</feature>
<organism evidence="5 7">
    <name type="scientific">Labedella gwakjiensis</name>
    <dbReference type="NCBI Taxonomy" id="390269"/>
    <lineage>
        <taxon>Bacteria</taxon>
        <taxon>Bacillati</taxon>
        <taxon>Actinomycetota</taxon>
        <taxon>Actinomycetes</taxon>
        <taxon>Micrococcales</taxon>
        <taxon>Microbacteriaceae</taxon>
        <taxon>Labedella</taxon>
    </lineage>
</organism>
<dbReference type="EMBL" id="RZGY01000001">
    <property type="protein sequence ID" value="RUQ86026.1"/>
    <property type="molecule type" value="Genomic_DNA"/>
</dbReference>
<dbReference type="InterPro" id="IPR010982">
    <property type="entry name" value="Lambda_DNA-bd_dom_sf"/>
</dbReference>
<dbReference type="Proteomes" id="UP000268291">
    <property type="component" value="Unassembled WGS sequence"/>
</dbReference>
<dbReference type="Proteomes" id="UP000241203">
    <property type="component" value="Unassembled WGS sequence"/>
</dbReference>
<dbReference type="SUPFAM" id="SSF47413">
    <property type="entry name" value="lambda repressor-like DNA-binding domains"/>
    <property type="match status" value="1"/>
</dbReference>
<dbReference type="PANTHER" id="PTHR30146:SF153">
    <property type="entry name" value="LACTOSE OPERON REPRESSOR"/>
    <property type="match status" value="1"/>
</dbReference>
<dbReference type="Pfam" id="PF00356">
    <property type="entry name" value="LacI"/>
    <property type="match status" value="1"/>
</dbReference>
<dbReference type="Pfam" id="PF13377">
    <property type="entry name" value="Peripla_BP_3"/>
    <property type="match status" value="1"/>
</dbReference>
<sequence>MVGPESTAPRATMRSIAERAETSVPTVSKVLNGGTDVSEATRRRVIDAAHELGYRRRPRTTGNPRRPRESELVDVVVGHVGSSWISRVLEGIEEECAAAGTDLVLSVARADGKWLRRITGRPSIGAILVVTEADAAELYSLTSSGVPVVAIDPGSRPPADIASVGSTNWDGGRMAAEHLLDRGHRSFGIVAGRRSHPFSNARVDGFLTAARGADATVPAERQAFCDWDREMARLAAIDMLSPAERPTAVFACSDVMALGVYDAAASLGLAIPDDLSVVGFDDVEESALAAPPLTTVQQPISEMGATAFRMLHQAATRGRSASDVSQRLELETRLVERHSTARPPLGPRQP</sequence>
<dbReference type="PROSITE" id="PS50932">
    <property type="entry name" value="HTH_LACI_2"/>
    <property type="match status" value="1"/>
</dbReference>
<dbReference type="InterPro" id="IPR028082">
    <property type="entry name" value="Peripla_BP_I"/>
</dbReference>
<dbReference type="Gene3D" id="3.40.50.2300">
    <property type="match status" value="2"/>
</dbReference>
<keyword evidence="8" id="KW-1185">Reference proteome</keyword>
<evidence type="ECO:0000256" key="2">
    <source>
        <dbReference type="ARBA" id="ARBA00023125"/>
    </source>
</evidence>
<comment type="caution">
    <text evidence="5">The sequence shown here is derived from an EMBL/GenBank/DDBJ whole genome shotgun (WGS) entry which is preliminary data.</text>
</comment>
<evidence type="ECO:0000256" key="1">
    <source>
        <dbReference type="ARBA" id="ARBA00023015"/>
    </source>
</evidence>
<proteinExistence type="predicted"/>
<evidence type="ECO:0000313" key="8">
    <source>
        <dbReference type="Proteomes" id="UP000268291"/>
    </source>
</evidence>
<dbReference type="GO" id="GO:0003700">
    <property type="term" value="F:DNA-binding transcription factor activity"/>
    <property type="evidence" value="ECO:0007669"/>
    <property type="project" value="TreeGrafter"/>
</dbReference>
<reference evidence="6 8" key="2">
    <citation type="submission" date="2018-12" db="EMBL/GenBank/DDBJ databases">
        <authorList>
            <person name="hu s."/>
            <person name="Xu Y."/>
            <person name="Xu B."/>
            <person name="Li F."/>
        </authorList>
    </citation>
    <scope>NUCLEOTIDE SEQUENCE [LARGE SCALE GENOMIC DNA]</scope>
    <source>
        <strain evidence="6 8">KSW2-17</strain>
    </source>
</reference>
<accession>A0A2P8H058</accession>
<dbReference type="GO" id="GO:0000976">
    <property type="term" value="F:transcription cis-regulatory region binding"/>
    <property type="evidence" value="ECO:0007669"/>
    <property type="project" value="TreeGrafter"/>
</dbReference>
<keyword evidence="3" id="KW-0804">Transcription</keyword>
<evidence type="ECO:0000313" key="5">
    <source>
        <dbReference type="EMBL" id="PSL39578.1"/>
    </source>
</evidence>
<dbReference type="PANTHER" id="PTHR30146">
    <property type="entry name" value="LACI-RELATED TRANSCRIPTIONAL REPRESSOR"/>
    <property type="match status" value="1"/>
</dbReference>
<gene>
    <name evidence="5" type="ORF">CLV49_3220</name>
    <name evidence="6" type="ORF">ELQ93_03155</name>
</gene>
<dbReference type="OrthoDB" id="3227375at2"/>
<keyword evidence="2" id="KW-0238">DNA-binding</keyword>
<evidence type="ECO:0000313" key="7">
    <source>
        <dbReference type="Proteomes" id="UP000241203"/>
    </source>
</evidence>
<dbReference type="CDD" id="cd01392">
    <property type="entry name" value="HTH_LacI"/>
    <property type="match status" value="1"/>
</dbReference>
<name>A0A2P8H058_9MICO</name>
<dbReference type="AlphaFoldDB" id="A0A2P8H058"/>
<dbReference type="InterPro" id="IPR046335">
    <property type="entry name" value="LacI/GalR-like_sensor"/>
</dbReference>